<name>A0A937RKA7_9ACTN</name>
<dbReference type="InterPro" id="IPR006764">
    <property type="entry name" value="SAM_dep_MeTrfase_SAV2177_type"/>
</dbReference>
<protein>
    <submittedName>
        <fullName evidence="2">SAM-dependent methyltransferase</fullName>
    </submittedName>
</protein>
<dbReference type="GO" id="GO:0008168">
    <property type="term" value="F:methyltransferase activity"/>
    <property type="evidence" value="ECO:0007669"/>
    <property type="project" value="UniProtKB-KW"/>
</dbReference>
<sequence length="277" mass="29831">MTGWNFTSATDPKPAPELADFRTDRPTPARMYDYLLGGKDNFEVDRQAIAAVTAAIGKTAAVDVPRENRRFLQRGTHWLAKAGIEQFLDLGTGLPTAGNVHEVAQAANPRARVVYVDHDPIVLAHGRALLANDSSTTIITADIRDPGSVVNHPDTRALLDFSRPVGVLAAAVLHFVQDHEDPAGIVATIMDAVPAGSYLLLSHMTSDGPPAEAVAGTTAAMKAATSPMIFRPRAAIEHLFSKLDLVDPGVVRPWQWHPSDDDSPRTDWLFAGVARKP</sequence>
<dbReference type="Gene3D" id="3.40.50.150">
    <property type="entry name" value="Vaccinia Virus protein VP39"/>
    <property type="match status" value="1"/>
</dbReference>
<feature type="compositionally biased region" description="Polar residues" evidence="1">
    <location>
        <begin position="1"/>
        <end position="10"/>
    </location>
</feature>
<gene>
    <name evidence="2" type="ORF">I7412_32920</name>
</gene>
<keyword evidence="3" id="KW-1185">Reference proteome</keyword>
<evidence type="ECO:0000313" key="3">
    <source>
        <dbReference type="Proteomes" id="UP000604475"/>
    </source>
</evidence>
<dbReference type="Pfam" id="PF04672">
    <property type="entry name" value="Methyltransf_19"/>
    <property type="match status" value="1"/>
</dbReference>
<dbReference type="PIRSF" id="PIRSF017393">
    <property type="entry name" value="MTase_SAV2177"/>
    <property type="match status" value="1"/>
</dbReference>
<accession>A0A937RKA7</accession>
<dbReference type="EMBL" id="JAEACQ010000288">
    <property type="protein sequence ID" value="MBL7631880.1"/>
    <property type="molecule type" value="Genomic_DNA"/>
</dbReference>
<dbReference type="AlphaFoldDB" id="A0A937RKA7"/>
<dbReference type="GO" id="GO:0032259">
    <property type="term" value="P:methylation"/>
    <property type="evidence" value="ECO:0007669"/>
    <property type="project" value="UniProtKB-KW"/>
</dbReference>
<dbReference type="SUPFAM" id="SSF53335">
    <property type="entry name" value="S-adenosyl-L-methionine-dependent methyltransferases"/>
    <property type="match status" value="1"/>
</dbReference>
<comment type="caution">
    <text evidence="2">The sequence shown here is derived from an EMBL/GenBank/DDBJ whole genome shotgun (WGS) entry which is preliminary data.</text>
</comment>
<reference evidence="2" key="1">
    <citation type="submission" date="2020-12" db="EMBL/GenBank/DDBJ databases">
        <title>Genomic characterization of non-nitrogen-fixing Frankia strains.</title>
        <authorList>
            <person name="Carlos-Shanley C."/>
            <person name="Guerra T."/>
            <person name="Hahn D."/>
        </authorList>
    </citation>
    <scope>NUCLEOTIDE SEQUENCE</scope>
    <source>
        <strain evidence="2">CN6</strain>
    </source>
</reference>
<keyword evidence="2" id="KW-0808">Transferase</keyword>
<organism evidence="2 3">
    <name type="scientific">Frankia nepalensis</name>
    <dbReference type="NCBI Taxonomy" id="1836974"/>
    <lineage>
        <taxon>Bacteria</taxon>
        <taxon>Bacillati</taxon>
        <taxon>Actinomycetota</taxon>
        <taxon>Actinomycetes</taxon>
        <taxon>Frankiales</taxon>
        <taxon>Frankiaceae</taxon>
        <taxon>Frankia</taxon>
    </lineage>
</organism>
<evidence type="ECO:0000313" key="2">
    <source>
        <dbReference type="EMBL" id="MBL7631880.1"/>
    </source>
</evidence>
<evidence type="ECO:0000256" key="1">
    <source>
        <dbReference type="SAM" id="MobiDB-lite"/>
    </source>
</evidence>
<proteinExistence type="predicted"/>
<dbReference type="Proteomes" id="UP000604475">
    <property type="component" value="Unassembled WGS sequence"/>
</dbReference>
<feature type="region of interest" description="Disordered" evidence="1">
    <location>
        <begin position="1"/>
        <end position="24"/>
    </location>
</feature>
<dbReference type="InterPro" id="IPR029063">
    <property type="entry name" value="SAM-dependent_MTases_sf"/>
</dbReference>
<dbReference type="RefSeq" id="WP_203000350.1">
    <property type="nucleotide sequence ID" value="NZ_JADWYU010000187.1"/>
</dbReference>
<keyword evidence="2" id="KW-0489">Methyltransferase</keyword>